<proteinExistence type="predicted"/>
<dbReference type="RefSeq" id="WP_379893136.1">
    <property type="nucleotide sequence ID" value="NZ_CBCSCT010000013.1"/>
</dbReference>
<feature type="transmembrane region" description="Helical" evidence="1">
    <location>
        <begin position="64"/>
        <end position="83"/>
    </location>
</feature>
<dbReference type="PANTHER" id="PTHR34821">
    <property type="entry name" value="INNER MEMBRANE PROTEIN YDCZ"/>
    <property type="match status" value="1"/>
</dbReference>
<comment type="caution">
    <text evidence="2">The sequence shown here is derived from an EMBL/GenBank/DDBJ whole genome shotgun (WGS) entry which is preliminary data.</text>
</comment>
<name>A0ABW1IL65_9BACL</name>
<reference evidence="3" key="1">
    <citation type="journal article" date="2019" name="Int. J. Syst. Evol. Microbiol.">
        <title>The Global Catalogue of Microorganisms (GCM) 10K type strain sequencing project: providing services to taxonomists for standard genome sequencing and annotation.</title>
        <authorList>
            <consortium name="The Broad Institute Genomics Platform"/>
            <consortium name="The Broad Institute Genome Sequencing Center for Infectious Disease"/>
            <person name="Wu L."/>
            <person name="Ma J."/>
        </authorList>
    </citation>
    <scope>NUCLEOTIDE SEQUENCE [LARGE SCALE GENOMIC DNA]</scope>
    <source>
        <strain evidence="3">CCM 8749</strain>
    </source>
</reference>
<keyword evidence="1" id="KW-0472">Membrane</keyword>
<gene>
    <name evidence="2" type="ORF">ACFPXP_05150</name>
</gene>
<keyword evidence="1" id="KW-1133">Transmembrane helix</keyword>
<feature type="transmembrane region" description="Helical" evidence="1">
    <location>
        <begin position="122"/>
        <end position="139"/>
    </location>
</feature>
<feature type="transmembrane region" description="Helical" evidence="1">
    <location>
        <begin position="89"/>
        <end position="110"/>
    </location>
</feature>
<feature type="transmembrane region" description="Helical" evidence="1">
    <location>
        <begin position="33"/>
        <end position="52"/>
    </location>
</feature>
<organism evidence="2 3">
    <name type="scientific">Marinicrinis lubricantis</name>
    <dbReference type="NCBI Taxonomy" id="2086470"/>
    <lineage>
        <taxon>Bacteria</taxon>
        <taxon>Bacillati</taxon>
        <taxon>Bacillota</taxon>
        <taxon>Bacilli</taxon>
        <taxon>Bacillales</taxon>
        <taxon>Paenibacillaceae</taxon>
    </lineage>
</organism>
<accession>A0ABW1IL65</accession>
<dbReference type="Proteomes" id="UP001596250">
    <property type="component" value="Unassembled WGS sequence"/>
</dbReference>
<keyword evidence="3" id="KW-1185">Reference proteome</keyword>
<dbReference type="Pfam" id="PF04657">
    <property type="entry name" value="DMT_YdcZ"/>
    <property type="match status" value="1"/>
</dbReference>
<keyword evidence="1" id="KW-0812">Transmembrane</keyword>
<dbReference type="EMBL" id="JBHSQV010000032">
    <property type="protein sequence ID" value="MFC5985816.1"/>
    <property type="molecule type" value="Genomic_DNA"/>
</dbReference>
<protein>
    <submittedName>
        <fullName evidence="2">DMT family transporter</fullName>
    </submittedName>
</protein>
<sequence>MYMLFAVIGGICIAVQAGVNGMMGKQVGSIEASFVSFLIGTVALFLCMIFLGKGNPLHVLNLPKWQLTGGLLGAVYVFISVTMTPKLGVATTILAIIFGQMAASTLIDHYGLISGKHIPIDWRRAAGLVCLGAALILFYKK</sequence>
<dbReference type="PANTHER" id="PTHR34821:SF2">
    <property type="entry name" value="INNER MEMBRANE PROTEIN YDCZ"/>
    <property type="match status" value="1"/>
</dbReference>
<dbReference type="InterPro" id="IPR006750">
    <property type="entry name" value="YdcZ"/>
</dbReference>
<evidence type="ECO:0000313" key="3">
    <source>
        <dbReference type="Proteomes" id="UP001596250"/>
    </source>
</evidence>
<evidence type="ECO:0000256" key="1">
    <source>
        <dbReference type="SAM" id="Phobius"/>
    </source>
</evidence>
<evidence type="ECO:0000313" key="2">
    <source>
        <dbReference type="EMBL" id="MFC5985816.1"/>
    </source>
</evidence>